<reference evidence="2" key="1">
    <citation type="submission" date="2021-09" db="EMBL/GenBank/DDBJ databases">
        <authorList>
            <consortium name="AG Swart"/>
            <person name="Singh M."/>
            <person name="Singh A."/>
            <person name="Seah K."/>
            <person name="Emmerich C."/>
        </authorList>
    </citation>
    <scope>NUCLEOTIDE SEQUENCE</scope>
    <source>
        <strain evidence="2">ATCC30299</strain>
    </source>
</reference>
<dbReference type="AlphaFoldDB" id="A0AAU9JGU3"/>
<sequence>MVTLSILLLLIATSFSYMRIPLNWLDKEELATAIPTTLPTTQLISESYFNNYLNKQYSIQIYAGSPPQLLMFKLAQDLLGFGFLRLNANFHATRLRIILILIAARLINI</sequence>
<keyword evidence="3" id="KW-1185">Reference proteome</keyword>
<dbReference type="Proteomes" id="UP001162131">
    <property type="component" value="Unassembled WGS sequence"/>
</dbReference>
<gene>
    <name evidence="2" type="ORF">BSTOLATCC_MIC36096</name>
</gene>
<proteinExistence type="predicted"/>
<evidence type="ECO:0000256" key="1">
    <source>
        <dbReference type="SAM" id="SignalP"/>
    </source>
</evidence>
<comment type="caution">
    <text evidence="2">The sequence shown here is derived from an EMBL/GenBank/DDBJ whole genome shotgun (WGS) entry which is preliminary data.</text>
</comment>
<evidence type="ECO:0000313" key="2">
    <source>
        <dbReference type="EMBL" id="CAG9324302.1"/>
    </source>
</evidence>
<accession>A0AAU9JGU3</accession>
<organism evidence="2 3">
    <name type="scientific">Blepharisma stoltei</name>
    <dbReference type="NCBI Taxonomy" id="1481888"/>
    <lineage>
        <taxon>Eukaryota</taxon>
        <taxon>Sar</taxon>
        <taxon>Alveolata</taxon>
        <taxon>Ciliophora</taxon>
        <taxon>Postciliodesmatophora</taxon>
        <taxon>Heterotrichea</taxon>
        <taxon>Heterotrichida</taxon>
        <taxon>Blepharismidae</taxon>
        <taxon>Blepharisma</taxon>
    </lineage>
</organism>
<name>A0AAU9JGU3_9CILI</name>
<protein>
    <submittedName>
        <fullName evidence="2">Uncharacterized protein</fullName>
    </submittedName>
</protein>
<evidence type="ECO:0000313" key="3">
    <source>
        <dbReference type="Proteomes" id="UP001162131"/>
    </source>
</evidence>
<feature type="chain" id="PRO_5043526960" evidence="1">
    <location>
        <begin position="17"/>
        <end position="109"/>
    </location>
</feature>
<feature type="signal peptide" evidence="1">
    <location>
        <begin position="1"/>
        <end position="16"/>
    </location>
</feature>
<dbReference type="EMBL" id="CAJZBQ010000036">
    <property type="protein sequence ID" value="CAG9324302.1"/>
    <property type="molecule type" value="Genomic_DNA"/>
</dbReference>
<keyword evidence="1" id="KW-0732">Signal</keyword>